<evidence type="ECO:0000313" key="1">
    <source>
        <dbReference type="EMBL" id="QHU08347.1"/>
    </source>
</evidence>
<reference evidence="1" key="1">
    <citation type="journal article" date="2020" name="Nature">
        <title>Giant virus diversity and host interactions through global metagenomics.</title>
        <authorList>
            <person name="Schulz F."/>
            <person name="Roux S."/>
            <person name="Paez-Espino D."/>
            <person name="Jungbluth S."/>
            <person name="Walsh D.A."/>
            <person name="Denef V.J."/>
            <person name="McMahon K.D."/>
            <person name="Konstantinidis K.T."/>
            <person name="Eloe-Fadrosh E.A."/>
            <person name="Kyrpides N.C."/>
            <person name="Woyke T."/>
        </authorList>
    </citation>
    <scope>NUCLEOTIDE SEQUENCE</scope>
    <source>
        <strain evidence="1">GVMAG-S-1062768-28</strain>
    </source>
</reference>
<name>A0A6C0JVC5_9ZZZZ</name>
<protein>
    <submittedName>
        <fullName evidence="1">Uncharacterized protein</fullName>
    </submittedName>
</protein>
<dbReference type="AlphaFoldDB" id="A0A6C0JVC5"/>
<sequence length="113" mass="13424">MYRSSADWFDDGIWDMKTFTSTDELVPFIESMIGKKITKFVLDEDGYFTINKPHISFIQQHWNFSFVFAVHISPISQYSDTKAQEKIYTNLYKEILTEYCYGLDSEMYNKNIL</sequence>
<dbReference type="EMBL" id="MN740696">
    <property type="protein sequence ID" value="QHU08347.1"/>
    <property type="molecule type" value="Genomic_DNA"/>
</dbReference>
<proteinExistence type="predicted"/>
<accession>A0A6C0JVC5</accession>
<organism evidence="1">
    <name type="scientific">viral metagenome</name>
    <dbReference type="NCBI Taxonomy" id="1070528"/>
    <lineage>
        <taxon>unclassified sequences</taxon>
        <taxon>metagenomes</taxon>
        <taxon>organismal metagenomes</taxon>
    </lineage>
</organism>